<dbReference type="AlphaFoldDB" id="A0A0D1KKP3"/>
<gene>
    <name evidence="1" type="ORF">ab3b_00595</name>
</gene>
<organism evidence="1 2">
    <name type="scientific">Weissella cibaria</name>
    <dbReference type="NCBI Taxonomy" id="137591"/>
    <lineage>
        <taxon>Bacteria</taxon>
        <taxon>Bacillati</taxon>
        <taxon>Bacillota</taxon>
        <taxon>Bacilli</taxon>
        <taxon>Lactobacillales</taxon>
        <taxon>Lactobacillaceae</taxon>
        <taxon>Weissella</taxon>
    </lineage>
</organism>
<comment type="caution">
    <text evidence="1">The sequence shown here is derived from an EMBL/GenBank/DDBJ whole genome shotgun (WGS) entry which is preliminary data.</text>
</comment>
<dbReference type="Proteomes" id="UP000032289">
    <property type="component" value="Unassembled WGS sequence"/>
</dbReference>
<protein>
    <submittedName>
        <fullName evidence="1">Uncharacterized protein</fullName>
    </submittedName>
</protein>
<evidence type="ECO:0000313" key="2">
    <source>
        <dbReference type="Proteomes" id="UP000032289"/>
    </source>
</evidence>
<reference evidence="1 2" key="1">
    <citation type="journal article" date="2015" name="Microbiology (Mosc.)">
        <title>Genomics of the Weissella cibaria species with an examination of its metabolic traits.</title>
        <authorList>
            <person name="Lynch K.M."/>
            <person name="Lucid A."/>
            <person name="Arendt E.K."/>
            <person name="Sleator R.D."/>
            <person name="Lucey B."/>
            <person name="Coffey A."/>
        </authorList>
    </citation>
    <scope>NUCLEOTIDE SEQUENCE [LARGE SCALE GENOMIC DNA]</scope>
    <source>
        <strain evidence="1 2">AB3b</strain>
    </source>
</reference>
<proteinExistence type="predicted"/>
<dbReference type="EMBL" id="JWHT01000013">
    <property type="protein sequence ID" value="KIU25209.1"/>
    <property type="molecule type" value="Genomic_DNA"/>
</dbReference>
<evidence type="ECO:0000313" key="1">
    <source>
        <dbReference type="EMBL" id="KIU25209.1"/>
    </source>
</evidence>
<name>A0A0D1KKP3_9LACO</name>
<sequence length="103" mass="10721">MLVAEALLVVIFADCLALEEVALCFTLVDALEEALLETVTLAEVATLDADEEIDAGVDLTTALDCKLALTEEALEADEATALTDALKTVAATSLASTCAEFDI</sequence>
<accession>A0A0D1KKP3</accession>